<dbReference type="Pfam" id="PF02613">
    <property type="entry name" value="Nitrate_red_del"/>
    <property type="match status" value="1"/>
</dbReference>
<dbReference type="SUPFAM" id="SSF89155">
    <property type="entry name" value="TorD-like"/>
    <property type="match status" value="1"/>
</dbReference>
<dbReference type="Proteomes" id="UP000886005">
    <property type="component" value="Unassembled WGS sequence"/>
</dbReference>
<accession>A0A7V1PUC9</accession>
<organism evidence="2">
    <name type="scientific">Caldithrix abyssi</name>
    <dbReference type="NCBI Taxonomy" id="187145"/>
    <lineage>
        <taxon>Bacteria</taxon>
        <taxon>Pseudomonadati</taxon>
        <taxon>Calditrichota</taxon>
        <taxon>Calditrichia</taxon>
        <taxon>Calditrichales</taxon>
        <taxon>Calditrichaceae</taxon>
        <taxon>Caldithrix</taxon>
    </lineage>
</organism>
<dbReference type="EMBL" id="DRLD01000182">
    <property type="protein sequence ID" value="HED10350.1"/>
    <property type="molecule type" value="Genomic_DNA"/>
</dbReference>
<keyword evidence="1" id="KW-0143">Chaperone</keyword>
<dbReference type="InterPro" id="IPR020945">
    <property type="entry name" value="DMSO/NO3_reduct_chaperone"/>
</dbReference>
<dbReference type="PANTHER" id="PTHR34227:SF1">
    <property type="entry name" value="DIMETHYL SULFOXIDE REDUCTASE CHAPERONE-RELATED"/>
    <property type="match status" value="1"/>
</dbReference>
<dbReference type="InterPro" id="IPR036411">
    <property type="entry name" value="TorD-like_sf"/>
</dbReference>
<reference evidence="2" key="1">
    <citation type="journal article" date="2020" name="mSystems">
        <title>Genome- and Community-Level Interaction Insights into Carbon Utilization and Element Cycling Functions of Hydrothermarchaeota in Hydrothermal Sediment.</title>
        <authorList>
            <person name="Zhou Z."/>
            <person name="Liu Y."/>
            <person name="Xu W."/>
            <person name="Pan J."/>
            <person name="Luo Z.H."/>
            <person name="Li M."/>
        </authorList>
    </citation>
    <scope>NUCLEOTIDE SEQUENCE [LARGE SCALE GENOMIC DNA]</scope>
    <source>
        <strain evidence="2">HyVt-456</strain>
    </source>
</reference>
<evidence type="ECO:0000256" key="1">
    <source>
        <dbReference type="ARBA" id="ARBA00023186"/>
    </source>
</evidence>
<gene>
    <name evidence="2" type="ORF">ENJ10_06655</name>
</gene>
<protein>
    <submittedName>
        <fullName evidence="2">Uncharacterized protein</fullName>
    </submittedName>
</protein>
<dbReference type="AlphaFoldDB" id="A0A7V1PUC9"/>
<proteinExistence type="predicted"/>
<sequence length="204" mass="23534">METVELSEIETRKTAYKIFSRLFYYPGEEIARLLYGGVIGEWLEQILPGKEAERLQTWVASRSSAADLLEALQVEYTHLFITAYPNLPAPLYKSYYTEKELFGADARNLMDIYQQYHFKVSSHMTEMPDHLAIILEFIYRLLEKEAGDSLLKDFAISGLTDWLPQLAKRIEENASLPFYPSLIHLLQEFIRNDLSLQATQKSGA</sequence>
<dbReference type="Gene3D" id="1.10.3480.10">
    <property type="entry name" value="TorD-like"/>
    <property type="match status" value="1"/>
</dbReference>
<name>A0A7V1PUC9_CALAY</name>
<comment type="caution">
    <text evidence="2">The sequence shown here is derived from an EMBL/GenBank/DDBJ whole genome shotgun (WGS) entry which is preliminary data.</text>
</comment>
<dbReference type="InterPro" id="IPR050289">
    <property type="entry name" value="TorD/DmsD_chaperones"/>
</dbReference>
<dbReference type="PANTHER" id="PTHR34227">
    <property type="entry name" value="CHAPERONE PROTEIN YCDY"/>
    <property type="match status" value="1"/>
</dbReference>
<evidence type="ECO:0000313" key="2">
    <source>
        <dbReference type="EMBL" id="HED10350.1"/>
    </source>
</evidence>